<feature type="transmembrane region" description="Helical" evidence="8">
    <location>
        <begin position="169"/>
        <end position="190"/>
    </location>
</feature>
<dbReference type="Pfam" id="PF02293">
    <property type="entry name" value="AmiS_UreI"/>
    <property type="match status" value="1"/>
</dbReference>
<dbReference type="InterPro" id="IPR038523">
    <property type="entry name" value="AmiSUreI_transpt_sf"/>
</dbReference>
<keyword evidence="4" id="KW-1003">Cell membrane</keyword>
<comment type="similarity">
    <text evidence="2">Belongs to the AmiS/UreI family.</text>
</comment>
<reference evidence="10 12" key="2">
    <citation type="submission" date="2017-12" db="EMBL/GenBank/DDBJ databases">
        <title>Comparative Functional Genomics of Dry Heat Resistant strains isolated from the Viking Spacecraft.</title>
        <authorList>
            <person name="Seuylemezian A."/>
            <person name="Cooper K."/>
            <person name="Vaishampayan P."/>
        </authorList>
    </citation>
    <scope>NUCLEOTIDE SEQUENCE [LARGE SCALE GENOMIC DNA]</scope>
    <source>
        <strain evidence="10 12">ATCC 29669</strain>
    </source>
</reference>
<feature type="transmembrane region" description="Helical" evidence="8">
    <location>
        <begin position="115"/>
        <end position="134"/>
    </location>
</feature>
<dbReference type="EMBL" id="PGVA01000054">
    <property type="protein sequence ID" value="PLR80317.1"/>
    <property type="molecule type" value="Genomic_DNA"/>
</dbReference>
<proteinExistence type="inferred from homology"/>
<comment type="subcellular location">
    <subcellularLocation>
        <location evidence="1">Cell membrane</location>
        <topology evidence="1">Multi-pass membrane protein</topology>
    </subcellularLocation>
</comment>
<keyword evidence="5 8" id="KW-0812">Transmembrane</keyword>
<sequence length="207" mass="23031">MSNVGLLYVGAVLFVNGLMLLGKVEGKSAGVFNLFVGSLQVITPIYVIISNPHDSWTILQASGTFLFGFTYLYVGINNLCDLDATGFGWYSLWVSIMAVGYSIVTFIHFNDYKFGIIWLMWSFLWFLFFRLLALNKDIGRFTGWVTMIQSWLTATIPAFLSLIGVWTQVSALVISAVTAAVVVSFIILYFSTKTIKKKHSSLDVSAT</sequence>
<evidence type="ECO:0000313" key="10">
    <source>
        <dbReference type="EMBL" id="PLR95464.1"/>
    </source>
</evidence>
<dbReference type="Gene3D" id="1.25.40.600">
    <property type="match status" value="1"/>
</dbReference>
<keyword evidence="6 8" id="KW-1133">Transmembrane helix</keyword>
<keyword evidence="7 8" id="KW-0472">Membrane</keyword>
<dbReference type="EMBL" id="PGVD01000038">
    <property type="protein sequence ID" value="PLR95464.1"/>
    <property type="molecule type" value="Genomic_DNA"/>
</dbReference>
<dbReference type="OrthoDB" id="6636366at2"/>
<evidence type="ECO:0000256" key="6">
    <source>
        <dbReference type="ARBA" id="ARBA00022989"/>
    </source>
</evidence>
<feature type="transmembrane region" description="Helical" evidence="8">
    <location>
        <begin position="31"/>
        <end position="49"/>
    </location>
</feature>
<evidence type="ECO:0000256" key="5">
    <source>
        <dbReference type="ARBA" id="ARBA00022692"/>
    </source>
</evidence>
<evidence type="ECO:0000256" key="4">
    <source>
        <dbReference type="ARBA" id="ARBA00022475"/>
    </source>
</evidence>
<evidence type="ECO:0000256" key="2">
    <source>
        <dbReference type="ARBA" id="ARBA00010068"/>
    </source>
</evidence>
<keyword evidence="3" id="KW-0813">Transport</keyword>
<dbReference type="InterPro" id="IPR003211">
    <property type="entry name" value="AmiSUreI_transpt"/>
</dbReference>
<evidence type="ECO:0000313" key="12">
    <source>
        <dbReference type="Proteomes" id="UP000235114"/>
    </source>
</evidence>
<dbReference type="RefSeq" id="WP_101578862.1">
    <property type="nucleotide sequence ID" value="NZ_PGVA01000054.1"/>
</dbReference>
<evidence type="ECO:0000256" key="1">
    <source>
        <dbReference type="ARBA" id="ARBA00004651"/>
    </source>
</evidence>
<gene>
    <name evidence="9" type="ORF">CU635_18550</name>
    <name evidence="10" type="ORF">CVD25_14685</name>
</gene>
<feature type="transmembrane region" description="Helical" evidence="8">
    <location>
        <begin position="6"/>
        <end position="24"/>
    </location>
</feature>
<organism evidence="9 11">
    <name type="scientific">Bacillus canaveralius</name>
    <dbReference type="NCBI Taxonomy" id="1403243"/>
    <lineage>
        <taxon>Bacteria</taxon>
        <taxon>Bacillati</taxon>
        <taxon>Bacillota</taxon>
        <taxon>Bacilli</taxon>
        <taxon>Bacillales</taxon>
        <taxon>Bacillaceae</taxon>
        <taxon>Bacillus</taxon>
    </lineage>
</organism>
<accession>A0A2N5GHT2</accession>
<evidence type="ECO:0000313" key="11">
    <source>
        <dbReference type="Proteomes" id="UP000234951"/>
    </source>
</evidence>
<dbReference type="Proteomes" id="UP000234951">
    <property type="component" value="Unassembled WGS sequence"/>
</dbReference>
<evidence type="ECO:0000256" key="7">
    <source>
        <dbReference type="ARBA" id="ARBA00023136"/>
    </source>
</evidence>
<dbReference type="Proteomes" id="UP000235114">
    <property type="component" value="Unassembled WGS sequence"/>
</dbReference>
<evidence type="ECO:0000256" key="8">
    <source>
        <dbReference type="SAM" id="Phobius"/>
    </source>
</evidence>
<feature type="transmembrane region" description="Helical" evidence="8">
    <location>
        <begin position="141"/>
        <end position="163"/>
    </location>
</feature>
<feature type="transmembrane region" description="Helical" evidence="8">
    <location>
        <begin position="55"/>
        <end position="75"/>
    </location>
</feature>
<feature type="transmembrane region" description="Helical" evidence="8">
    <location>
        <begin position="87"/>
        <end position="109"/>
    </location>
</feature>
<protein>
    <submittedName>
        <fullName evidence="9">Transporter</fullName>
    </submittedName>
</protein>
<dbReference type="GO" id="GO:0005886">
    <property type="term" value="C:plasma membrane"/>
    <property type="evidence" value="ECO:0007669"/>
    <property type="project" value="UniProtKB-SubCell"/>
</dbReference>
<reference evidence="9 11" key="1">
    <citation type="submission" date="2017-11" db="EMBL/GenBank/DDBJ databases">
        <title>Comparitive Functional Genomics of Dry Heat Resistant strains isolated from the Viking Spacecraft.</title>
        <authorList>
            <person name="Seuylemezian A."/>
            <person name="Cooper K."/>
            <person name="Vaishampayan P."/>
        </authorList>
    </citation>
    <scope>NUCLEOTIDE SEQUENCE [LARGE SCALE GENOMIC DNA]</scope>
    <source>
        <strain evidence="9 11">M4.6</strain>
    </source>
</reference>
<evidence type="ECO:0000256" key="3">
    <source>
        <dbReference type="ARBA" id="ARBA00022448"/>
    </source>
</evidence>
<name>A0A2N5GHT2_9BACI</name>
<dbReference type="CDD" id="cd13429">
    <property type="entry name" value="UreI_AmiS_like_2"/>
    <property type="match status" value="1"/>
</dbReference>
<dbReference type="AlphaFoldDB" id="A0A2N5GHT2"/>
<keyword evidence="12" id="KW-1185">Reference proteome</keyword>
<evidence type="ECO:0000313" key="9">
    <source>
        <dbReference type="EMBL" id="PLR80317.1"/>
    </source>
</evidence>
<comment type="caution">
    <text evidence="9">The sequence shown here is derived from an EMBL/GenBank/DDBJ whole genome shotgun (WGS) entry which is preliminary data.</text>
</comment>